<dbReference type="GO" id="GO:0003924">
    <property type="term" value="F:GTPase activity"/>
    <property type="evidence" value="ECO:0007669"/>
    <property type="project" value="InterPro"/>
</dbReference>
<dbReference type="InterPro" id="IPR006689">
    <property type="entry name" value="Small_GTPase_ARF/SAR"/>
</dbReference>
<evidence type="ECO:0000256" key="4">
    <source>
        <dbReference type="PIRSR" id="PIRSR606689-2"/>
    </source>
</evidence>
<evidence type="ECO:0000256" key="1">
    <source>
        <dbReference type="ARBA" id="ARBA00022741"/>
    </source>
</evidence>
<accession>A0AAE0Z0K0</accession>
<dbReference type="InterPro" id="IPR042292">
    <property type="entry name" value="ARL15"/>
</dbReference>
<dbReference type="Gene3D" id="3.40.50.300">
    <property type="entry name" value="P-loop containing nucleotide triphosphate hydrolases"/>
    <property type="match status" value="1"/>
</dbReference>
<dbReference type="SMART" id="SM00177">
    <property type="entry name" value="ARF"/>
    <property type="match status" value="1"/>
</dbReference>
<dbReference type="Pfam" id="PF00025">
    <property type="entry name" value="Arf"/>
    <property type="match status" value="1"/>
</dbReference>
<evidence type="ECO:0000313" key="6">
    <source>
        <dbReference type="Proteomes" id="UP001283361"/>
    </source>
</evidence>
<dbReference type="PRINTS" id="PR00328">
    <property type="entry name" value="SAR1GTPBP"/>
</dbReference>
<name>A0AAE0Z0K0_9GAST</name>
<organism evidence="5 6">
    <name type="scientific">Elysia crispata</name>
    <name type="common">lettuce slug</name>
    <dbReference type="NCBI Taxonomy" id="231223"/>
    <lineage>
        <taxon>Eukaryota</taxon>
        <taxon>Metazoa</taxon>
        <taxon>Spiralia</taxon>
        <taxon>Lophotrochozoa</taxon>
        <taxon>Mollusca</taxon>
        <taxon>Gastropoda</taxon>
        <taxon>Heterobranchia</taxon>
        <taxon>Euthyneura</taxon>
        <taxon>Panpulmonata</taxon>
        <taxon>Sacoglossa</taxon>
        <taxon>Placobranchoidea</taxon>
        <taxon>Plakobranchidae</taxon>
        <taxon>Elysia</taxon>
    </lineage>
</organism>
<evidence type="ECO:0000256" key="3">
    <source>
        <dbReference type="PIRSR" id="PIRSR606689-1"/>
    </source>
</evidence>
<gene>
    <name evidence="5" type="ORF">RRG08_058612</name>
</gene>
<keyword evidence="2 3" id="KW-0342">GTP-binding</keyword>
<dbReference type="PANTHER" id="PTHR46693">
    <property type="entry name" value="ADP-RIBOSYLATION FACTOR-LIKE PROTEIN 15"/>
    <property type="match status" value="1"/>
</dbReference>
<proteinExistence type="predicted"/>
<dbReference type="GO" id="GO:0005525">
    <property type="term" value="F:GTP binding"/>
    <property type="evidence" value="ECO:0007669"/>
    <property type="project" value="UniProtKB-KW"/>
</dbReference>
<keyword evidence="6" id="KW-1185">Reference proteome</keyword>
<dbReference type="SMART" id="SM00178">
    <property type="entry name" value="SAR"/>
    <property type="match status" value="1"/>
</dbReference>
<dbReference type="PANTHER" id="PTHR46693:SF1">
    <property type="entry name" value="ADP-RIBOSYLATION FACTOR-LIKE PROTEIN 15"/>
    <property type="match status" value="1"/>
</dbReference>
<feature type="binding site" evidence="3">
    <location>
        <begin position="41"/>
        <end position="48"/>
    </location>
    <ligand>
        <name>GTP</name>
        <dbReference type="ChEBI" id="CHEBI:37565"/>
    </ligand>
</feature>
<keyword evidence="4" id="KW-0460">Magnesium</keyword>
<feature type="binding site" evidence="4">
    <location>
        <position position="48"/>
    </location>
    <ligand>
        <name>Mg(2+)</name>
        <dbReference type="ChEBI" id="CHEBI:18420"/>
    </ligand>
</feature>
<feature type="binding site" evidence="3">
    <location>
        <position position="87"/>
    </location>
    <ligand>
        <name>GTP</name>
        <dbReference type="ChEBI" id="CHEBI:37565"/>
    </ligand>
</feature>
<reference evidence="5" key="1">
    <citation type="journal article" date="2023" name="G3 (Bethesda)">
        <title>A reference genome for the long-term kleptoplast-retaining sea slug Elysia crispata morphotype clarki.</title>
        <authorList>
            <person name="Eastman K.E."/>
            <person name="Pendleton A.L."/>
            <person name="Shaikh M.A."/>
            <person name="Suttiyut T."/>
            <person name="Ogas R."/>
            <person name="Tomko P."/>
            <person name="Gavelis G."/>
            <person name="Widhalm J.R."/>
            <person name="Wisecaver J.H."/>
        </authorList>
    </citation>
    <scope>NUCLEOTIDE SEQUENCE</scope>
    <source>
        <strain evidence="5">ECLA1</strain>
    </source>
</reference>
<dbReference type="SUPFAM" id="SSF52540">
    <property type="entry name" value="P-loop containing nucleoside triphosphate hydrolases"/>
    <property type="match status" value="1"/>
</dbReference>
<dbReference type="GO" id="GO:0046872">
    <property type="term" value="F:metal ion binding"/>
    <property type="evidence" value="ECO:0007669"/>
    <property type="project" value="UniProtKB-KW"/>
</dbReference>
<evidence type="ECO:0000313" key="5">
    <source>
        <dbReference type="EMBL" id="KAK3760614.1"/>
    </source>
</evidence>
<dbReference type="InterPro" id="IPR027417">
    <property type="entry name" value="P-loop_NTPase"/>
</dbReference>
<dbReference type="PROSITE" id="PS51417">
    <property type="entry name" value="ARF"/>
    <property type="match status" value="1"/>
</dbReference>
<sequence length="218" mass="24595">MCESMRIVCALCRVGLYALCRRLCCKGPSPVRPNFSILCIGLENAGKSSILSCLSGDDLHKIEPTIGFSIKAILFDDCILEVKELGGGDKVRPYWDRYYQVFQGIIFVIAGDDSDEKLHVARDELLKAVRHHQLKGLPLLILVSHQDREGARTAEELSTFLQLVSEIENRQCLIKGCSIHHKEELSQIFAQFNEILQKNLDHDIELRKNSPQHGGNRL</sequence>
<dbReference type="EMBL" id="JAWDGP010004969">
    <property type="protein sequence ID" value="KAK3760614.1"/>
    <property type="molecule type" value="Genomic_DNA"/>
</dbReference>
<dbReference type="AlphaFoldDB" id="A0AAE0Z0K0"/>
<evidence type="ECO:0008006" key="7">
    <source>
        <dbReference type="Google" id="ProtNLM"/>
    </source>
</evidence>
<comment type="caution">
    <text evidence="5">The sequence shown here is derived from an EMBL/GenBank/DDBJ whole genome shotgun (WGS) entry which is preliminary data.</text>
</comment>
<dbReference type="Proteomes" id="UP001283361">
    <property type="component" value="Unassembled WGS sequence"/>
</dbReference>
<keyword evidence="4" id="KW-0479">Metal-binding</keyword>
<feature type="binding site" evidence="4">
    <location>
        <position position="65"/>
    </location>
    <ligand>
        <name>Mg(2+)</name>
        <dbReference type="ChEBI" id="CHEBI:18420"/>
    </ligand>
</feature>
<evidence type="ECO:0000256" key="2">
    <source>
        <dbReference type="ARBA" id="ARBA00023134"/>
    </source>
</evidence>
<keyword evidence="1 3" id="KW-0547">Nucleotide-binding</keyword>
<protein>
    <recommendedName>
        <fullName evidence="7">ADP-ribosylation factor-like protein 15</fullName>
    </recommendedName>
</protein>